<evidence type="ECO:0000256" key="15">
    <source>
        <dbReference type="ARBA" id="ARBA00023201"/>
    </source>
</evidence>
<dbReference type="Pfam" id="PF04205">
    <property type="entry name" value="FMN_bind"/>
    <property type="match status" value="1"/>
</dbReference>
<evidence type="ECO:0000256" key="6">
    <source>
        <dbReference type="ARBA" id="ARBA00022643"/>
    </source>
</evidence>
<evidence type="ECO:0000256" key="3">
    <source>
        <dbReference type="ARBA" id="ARBA00022519"/>
    </source>
</evidence>
<evidence type="ECO:0000313" key="20">
    <source>
        <dbReference type="EMBL" id="CAA0116393.1"/>
    </source>
</evidence>
<gene>
    <name evidence="16 19" type="primary">nqrC</name>
    <name evidence="20" type="synonym">nqrC_1</name>
    <name evidence="21" type="synonym">nqrC_2</name>
    <name evidence="19" type="ORF">IHBHHGIJ_01517</name>
    <name evidence="20" type="ORF">KFEGEMFD_03257</name>
    <name evidence="21" type="ORF">KFEGEMFD_03816</name>
</gene>
<dbReference type="PIRSF" id="PIRSF009437">
    <property type="entry name" value="NQR-1_subunit_C"/>
    <property type="match status" value="1"/>
</dbReference>
<keyword evidence="19" id="KW-0560">Oxidoreductase</keyword>
<keyword evidence="7 16" id="KW-0812">Transmembrane</keyword>
<keyword evidence="22" id="KW-1185">Reference proteome</keyword>
<keyword evidence="14 16" id="KW-0472">Membrane</keyword>
<evidence type="ECO:0000259" key="18">
    <source>
        <dbReference type="SMART" id="SM00900"/>
    </source>
</evidence>
<dbReference type="EMBL" id="CACSIM010000007">
    <property type="protein sequence ID" value="CAA0120447.1"/>
    <property type="molecule type" value="Genomic_DNA"/>
</dbReference>
<dbReference type="InterPro" id="IPR010204">
    <property type="entry name" value="NqrC"/>
</dbReference>
<evidence type="ECO:0000256" key="1">
    <source>
        <dbReference type="ARBA" id="ARBA00022448"/>
    </source>
</evidence>
<keyword evidence="13 16" id="KW-0830">Ubiquinone</keyword>
<dbReference type="GO" id="GO:0006814">
    <property type="term" value="P:sodium ion transport"/>
    <property type="evidence" value="ECO:0007669"/>
    <property type="project" value="UniProtKB-UniRule"/>
</dbReference>
<evidence type="ECO:0000313" key="19">
    <source>
        <dbReference type="EMBL" id="CAA0088344.1"/>
    </source>
</evidence>
<comment type="cofactor">
    <cofactor evidence="16 17">
        <name>FMN</name>
        <dbReference type="ChEBI" id="CHEBI:58210"/>
    </cofactor>
</comment>
<evidence type="ECO:0000313" key="21">
    <source>
        <dbReference type="EMBL" id="CAA0120447.1"/>
    </source>
</evidence>
<proteinExistence type="inferred from homology"/>
<accession>A0A5S9NDJ8</accession>
<dbReference type="EMBL" id="CACSIK010000001">
    <property type="protein sequence ID" value="CAA0088344.1"/>
    <property type="molecule type" value="Genomic_DNA"/>
</dbReference>
<dbReference type="EMBL" id="CACSIM010000005">
    <property type="protein sequence ID" value="CAA0116393.1"/>
    <property type="molecule type" value="Genomic_DNA"/>
</dbReference>
<evidence type="ECO:0000256" key="7">
    <source>
        <dbReference type="ARBA" id="ARBA00022692"/>
    </source>
</evidence>
<evidence type="ECO:0000256" key="8">
    <source>
        <dbReference type="ARBA" id="ARBA00022967"/>
    </source>
</evidence>
<keyword evidence="8 16" id="KW-1278">Translocase</keyword>
<keyword evidence="12 16" id="KW-0406">Ion transport</keyword>
<comment type="subcellular location">
    <subcellularLocation>
        <location evidence="16">Cell membrane</location>
        <topology evidence="16">Single-pass membrane protein</topology>
    </subcellularLocation>
</comment>
<evidence type="ECO:0000256" key="10">
    <source>
        <dbReference type="ARBA" id="ARBA00023027"/>
    </source>
</evidence>
<protein>
    <recommendedName>
        <fullName evidence="16 17">Na(+)-translocating NADH-quinone reductase subunit C</fullName>
        <shortName evidence="16 17">Na(+)-NQR subunit C</shortName>
        <shortName evidence="16 17">Na(+)-translocating NQR subunit C</shortName>
        <ecNumber evidence="16 17">7.2.1.1</ecNumber>
    </recommendedName>
    <alternativeName>
        <fullName evidence="16 17">NQR complex subunit C</fullName>
    </alternativeName>
    <alternativeName>
        <fullName evidence="16 17">NQR-1 subunit C</fullName>
    </alternativeName>
</protein>
<evidence type="ECO:0000256" key="17">
    <source>
        <dbReference type="PIRNR" id="PIRNR009437"/>
    </source>
</evidence>
<dbReference type="GO" id="GO:0010181">
    <property type="term" value="F:FMN binding"/>
    <property type="evidence" value="ECO:0007669"/>
    <property type="project" value="UniProtKB-UniRule"/>
</dbReference>
<dbReference type="NCBIfam" id="NF003749">
    <property type="entry name" value="PRK05346.1-5"/>
    <property type="match status" value="1"/>
</dbReference>
<dbReference type="OrthoDB" id="9786835at2"/>
<organism evidence="19 22">
    <name type="scientific">Zhongshania aliphaticivorans</name>
    <dbReference type="NCBI Taxonomy" id="1470434"/>
    <lineage>
        <taxon>Bacteria</taxon>
        <taxon>Pseudomonadati</taxon>
        <taxon>Pseudomonadota</taxon>
        <taxon>Gammaproteobacteria</taxon>
        <taxon>Cellvibrionales</taxon>
        <taxon>Spongiibacteraceae</taxon>
        <taxon>Zhongshania</taxon>
    </lineage>
</organism>
<comment type="caution">
    <text evidence="16">Lacks conserved residue(s) required for the propagation of feature annotation.</text>
</comment>
<dbReference type="Proteomes" id="UP000439591">
    <property type="component" value="Unassembled WGS sequence"/>
</dbReference>
<name>A0A5S9NDJ8_9GAMM</name>
<dbReference type="NCBIfam" id="TIGR01938">
    <property type="entry name" value="nqrC"/>
    <property type="match status" value="1"/>
</dbReference>
<keyword evidence="1 16" id="KW-0813">Transport</keyword>
<evidence type="ECO:0000256" key="5">
    <source>
        <dbReference type="ARBA" id="ARBA00022630"/>
    </source>
</evidence>
<evidence type="ECO:0000313" key="23">
    <source>
        <dbReference type="Proteomes" id="UP000439591"/>
    </source>
</evidence>
<evidence type="ECO:0000313" key="22">
    <source>
        <dbReference type="Proteomes" id="UP000435877"/>
    </source>
</evidence>
<keyword evidence="5 16" id="KW-0285">Flavoprotein</keyword>
<evidence type="ECO:0000256" key="2">
    <source>
        <dbReference type="ARBA" id="ARBA00022475"/>
    </source>
</evidence>
<evidence type="ECO:0000256" key="16">
    <source>
        <dbReference type="HAMAP-Rule" id="MF_00427"/>
    </source>
</evidence>
<feature type="modified residue" description="FMN phosphoryl threonine" evidence="16">
    <location>
        <position position="224"/>
    </location>
</feature>
<keyword evidence="15 16" id="KW-0739">Sodium transport</keyword>
<keyword evidence="2 16" id="KW-1003">Cell membrane</keyword>
<comment type="function">
    <text evidence="16">NQR complex catalyzes the reduction of ubiquinone-1 to ubiquinol by two successive reactions, coupled with the transport of Na(+) ions from the cytoplasm to the periplasm. NqrA to NqrE are probably involved in the second step, the conversion of ubisemiquinone to ubiquinol.</text>
</comment>
<keyword evidence="3" id="KW-0997">Cell inner membrane</keyword>
<feature type="domain" description="FMN-binding" evidence="18">
    <location>
        <begin position="141"/>
        <end position="241"/>
    </location>
</feature>
<keyword evidence="11 16" id="KW-0915">Sodium</keyword>
<comment type="subunit">
    <text evidence="16 17">Composed of six subunits; NqrA, NqrB, NqrC, NqrD, NqrE and NqrF.</text>
</comment>
<dbReference type="PANTHER" id="PTHR37838">
    <property type="entry name" value="NA(+)-TRANSLOCATING NADH-QUINONE REDUCTASE SUBUNIT C"/>
    <property type="match status" value="1"/>
</dbReference>
<dbReference type="RefSeq" id="WP_159268184.1">
    <property type="nucleotide sequence ID" value="NZ_CACSIK010000001.1"/>
</dbReference>
<dbReference type="AlphaFoldDB" id="A0A5S9NDJ8"/>
<evidence type="ECO:0000256" key="11">
    <source>
        <dbReference type="ARBA" id="ARBA00023053"/>
    </source>
</evidence>
<dbReference type="SMART" id="SM00900">
    <property type="entry name" value="FMN_bind"/>
    <property type="match status" value="1"/>
</dbReference>
<keyword evidence="6 16" id="KW-0288">FMN</keyword>
<sequence length="255" mass="27507">MANNDSTQRTLLVAVILCIVCALVVSSAAVLLKPAQVVNKALDRKANILAAAGMLIPGESIEAQFEQVTTKIVDLRTGKFTDDVSLEGFDQAKVAKDSDTSIALGDDDLAKIKRRENYAMVYLIGKEGDFDKVILPVRGYGLWSTLYGFLALENDFNTVVGLGFYQHGETPGLGGEIDNPKWKAMWPGKEIYDDGDVAIQLIKGNVDSSTPGAVNKVDALSGATLTSRGVGNLLQFWMGELGYQQFLNNLRSGEA</sequence>
<evidence type="ECO:0000256" key="14">
    <source>
        <dbReference type="ARBA" id="ARBA00023136"/>
    </source>
</evidence>
<evidence type="ECO:0000256" key="9">
    <source>
        <dbReference type="ARBA" id="ARBA00022989"/>
    </source>
</evidence>
<dbReference type="Proteomes" id="UP000435877">
    <property type="component" value="Unassembled WGS sequence"/>
</dbReference>
<evidence type="ECO:0000256" key="13">
    <source>
        <dbReference type="ARBA" id="ARBA00023075"/>
    </source>
</evidence>
<keyword evidence="4 16" id="KW-0597">Phosphoprotein</keyword>
<dbReference type="GO" id="GO:0005886">
    <property type="term" value="C:plasma membrane"/>
    <property type="evidence" value="ECO:0007669"/>
    <property type="project" value="UniProtKB-SubCell"/>
</dbReference>
<comment type="catalytic activity">
    <reaction evidence="16 17">
        <text>a ubiquinone + n Na(+)(in) + NADH + H(+) = a ubiquinol + n Na(+)(out) + NAD(+)</text>
        <dbReference type="Rhea" id="RHEA:47748"/>
        <dbReference type="Rhea" id="RHEA-COMP:9565"/>
        <dbReference type="Rhea" id="RHEA-COMP:9566"/>
        <dbReference type="ChEBI" id="CHEBI:15378"/>
        <dbReference type="ChEBI" id="CHEBI:16389"/>
        <dbReference type="ChEBI" id="CHEBI:17976"/>
        <dbReference type="ChEBI" id="CHEBI:29101"/>
        <dbReference type="ChEBI" id="CHEBI:57540"/>
        <dbReference type="ChEBI" id="CHEBI:57945"/>
        <dbReference type="EC" id="7.2.1.1"/>
    </reaction>
</comment>
<dbReference type="HAMAP" id="MF_00427">
    <property type="entry name" value="NqrC"/>
    <property type="match status" value="1"/>
</dbReference>
<dbReference type="EC" id="7.2.1.1" evidence="16 17"/>
<evidence type="ECO:0000256" key="12">
    <source>
        <dbReference type="ARBA" id="ARBA00023065"/>
    </source>
</evidence>
<keyword evidence="9 16" id="KW-1133">Transmembrane helix</keyword>
<dbReference type="InterPro" id="IPR007329">
    <property type="entry name" value="FMN-bd"/>
</dbReference>
<evidence type="ECO:0000256" key="4">
    <source>
        <dbReference type="ARBA" id="ARBA00022553"/>
    </source>
</evidence>
<comment type="similarity">
    <text evidence="16 17">Belongs to the NqrC family.</text>
</comment>
<dbReference type="GO" id="GO:0016655">
    <property type="term" value="F:oxidoreductase activity, acting on NAD(P)H, quinone or similar compound as acceptor"/>
    <property type="evidence" value="ECO:0007669"/>
    <property type="project" value="UniProtKB-UniRule"/>
</dbReference>
<dbReference type="PANTHER" id="PTHR37838:SF1">
    <property type="entry name" value="NA(+)-TRANSLOCATING NADH-QUINONE REDUCTASE SUBUNIT C"/>
    <property type="match status" value="1"/>
</dbReference>
<reference evidence="22 23" key="1">
    <citation type="submission" date="2019-11" db="EMBL/GenBank/DDBJ databases">
        <authorList>
            <person name="Holert J."/>
        </authorList>
    </citation>
    <scope>NUCLEOTIDE SEQUENCE [LARGE SCALE GENOMIC DNA]</scope>
    <source>
        <strain evidence="20">BC3_2A</strain>
        <strain evidence="19">SB11_1A</strain>
    </source>
</reference>
<keyword evidence="10 16" id="KW-0520">NAD</keyword>